<dbReference type="RefSeq" id="WP_168449728.1">
    <property type="nucleotide sequence ID" value="NZ_JAAWWK010000002.1"/>
</dbReference>
<dbReference type="EMBL" id="JAAWWK010000002">
    <property type="protein sequence ID" value="NKI17212.1"/>
    <property type="molecule type" value="Genomic_DNA"/>
</dbReference>
<comment type="caution">
    <text evidence="1">The sequence shown here is derived from an EMBL/GenBank/DDBJ whole genome shotgun (WGS) entry which is preliminary data.</text>
</comment>
<dbReference type="SUPFAM" id="SSF52540">
    <property type="entry name" value="P-loop containing nucleoside triphosphate hydrolases"/>
    <property type="match status" value="1"/>
</dbReference>
<gene>
    <name evidence="1" type="ORF">HCU74_07230</name>
</gene>
<dbReference type="Gene3D" id="3.40.50.300">
    <property type="entry name" value="P-loop containing nucleotide triphosphate hydrolases"/>
    <property type="match status" value="1"/>
</dbReference>
<proteinExistence type="predicted"/>
<organism evidence="1 2">
    <name type="scientific">Spongiibacter thalassae</name>
    <dbReference type="NCBI Taxonomy" id="2721624"/>
    <lineage>
        <taxon>Bacteria</taxon>
        <taxon>Pseudomonadati</taxon>
        <taxon>Pseudomonadota</taxon>
        <taxon>Gammaproteobacteria</taxon>
        <taxon>Cellvibrionales</taxon>
        <taxon>Spongiibacteraceae</taxon>
        <taxon>Spongiibacter</taxon>
    </lineage>
</organism>
<name>A0ABX1GFE2_9GAMM</name>
<evidence type="ECO:0000313" key="1">
    <source>
        <dbReference type="EMBL" id="NKI17212.1"/>
    </source>
</evidence>
<accession>A0ABX1GFE2</accession>
<evidence type="ECO:0000313" key="2">
    <source>
        <dbReference type="Proteomes" id="UP000765845"/>
    </source>
</evidence>
<dbReference type="InterPro" id="IPR027417">
    <property type="entry name" value="P-loop_NTPase"/>
</dbReference>
<dbReference type="Proteomes" id="UP000765845">
    <property type="component" value="Unassembled WGS sequence"/>
</dbReference>
<keyword evidence="2" id="KW-1185">Reference proteome</keyword>
<evidence type="ECO:0008006" key="3">
    <source>
        <dbReference type="Google" id="ProtNLM"/>
    </source>
</evidence>
<sequence length="137" mass="15101">MGHFEQRQLFEQPLASATGGRITSISLSSQAHLSRTLLAGMLMELSGNSDQRWLCWVADRPLKPLLTANSSNQQRILQVVSNSGQELCPIAVRALERGKSHTVAVLLDRPLQDREHEALERAALAGNAECLVIYLND</sequence>
<protein>
    <recommendedName>
        <fullName evidence="3">Cell division inhibitor SulA</fullName>
    </recommendedName>
</protein>
<reference evidence="1 2" key="1">
    <citation type="submission" date="2020-04" db="EMBL/GenBank/DDBJ databases">
        <authorList>
            <person name="Yoon J."/>
        </authorList>
    </citation>
    <scope>NUCLEOTIDE SEQUENCE [LARGE SCALE GENOMIC DNA]</scope>
    <source>
        <strain evidence="1 2">KMU-166</strain>
    </source>
</reference>